<keyword evidence="1" id="KW-0812">Transmembrane</keyword>
<accession>A0A091E140</accession>
<evidence type="ECO:0000256" key="1">
    <source>
        <dbReference type="SAM" id="Phobius"/>
    </source>
</evidence>
<gene>
    <name evidence="2" type="ORF">H920_09713</name>
</gene>
<evidence type="ECO:0000313" key="2">
    <source>
        <dbReference type="EMBL" id="KFO28771.1"/>
    </source>
</evidence>
<feature type="transmembrane region" description="Helical" evidence="1">
    <location>
        <begin position="270"/>
        <end position="293"/>
    </location>
</feature>
<name>A0A091E140_FUKDA</name>
<evidence type="ECO:0000313" key="3">
    <source>
        <dbReference type="Proteomes" id="UP000028990"/>
    </source>
</evidence>
<keyword evidence="1" id="KW-1133">Transmembrane helix</keyword>
<feature type="transmembrane region" description="Helical" evidence="1">
    <location>
        <begin position="12"/>
        <end position="37"/>
    </location>
</feature>
<organism evidence="2 3">
    <name type="scientific">Fukomys damarensis</name>
    <name type="common">Damaraland mole rat</name>
    <name type="synonym">Cryptomys damarensis</name>
    <dbReference type="NCBI Taxonomy" id="885580"/>
    <lineage>
        <taxon>Eukaryota</taxon>
        <taxon>Metazoa</taxon>
        <taxon>Chordata</taxon>
        <taxon>Craniata</taxon>
        <taxon>Vertebrata</taxon>
        <taxon>Euteleostomi</taxon>
        <taxon>Mammalia</taxon>
        <taxon>Eutheria</taxon>
        <taxon>Euarchontoglires</taxon>
        <taxon>Glires</taxon>
        <taxon>Rodentia</taxon>
        <taxon>Hystricomorpha</taxon>
        <taxon>Bathyergidae</taxon>
        <taxon>Fukomys</taxon>
    </lineage>
</organism>
<dbReference type="Proteomes" id="UP000028990">
    <property type="component" value="Unassembled WGS sequence"/>
</dbReference>
<reference evidence="2 3" key="1">
    <citation type="submission" date="2013-11" db="EMBL/GenBank/DDBJ databases">
        <title>The Damaraland mole rat (Fukomys damarensis) genome and evolution of African mole rats.</title>
        <authorList>
            <person name="Gladyshev V.N."/>
            <person name="Fang X."/>
        </authorList>
    </citation>
    <scope>NUCLEOTIDE SEQUENCE [LARGE SCALE GENOMIC DNA]</scope>
    <source>
        <tissue evidence="2">Liver</tissue>
    </source>
</reference>
<protein>
    <submittedName>
        <fullName evidence="2">Tetraspanin-16</fullName>
    </submittedName>
</protein>
<dbReference type="AlphaFoldDB" id="A0A091E140"/>
<keyword evidence="1" id="KW-0472">Membrane</keyword>
<feature type="transmembrane region" description="Helical" evidence="1">
    <location>
        <begin position="57"/>
        <end position="77"/>
    </location>
</feature>
<sequence length="296" mass="31959">MAEPQAHRPYSMLRLLSLLHGVVAPSRVILIGLGIGIKYGEAALTRVLGPASEYRLHISHLYLALGCLAVPLALVGWKPLGENETQQPPAMTSRMRSFEPEKPYLVTVAVILVVEITVASVVLAFFPLVRDLEHDIVTLRRSYRGYNETGDFSAPVELGHGEGGLKTPGPSKLQVPQGVFGALLRFLPCGDGSESASFVRLNPSPPSGQRHLFMVPPFGFAYKVVHVRVGCCKSLGTAACDGHNVSPSVIHQEGCFRRLLKITKTQSYTLSWVSLGTAAMQLPGALATLLLFIKLG</sequence>
<feature type="transmembrane region" description="Helical" evidence="1">
    <location>
        <begin position="104"/>
        <end position="126"/>
    </location>
</feature>
<keyword evidence="3" id="KW-1185">Reference proteome</keyword>
<dbReference type="EMBL" id="KN122676">
    <property type="protein sequence ID" value="KFO28771.1"/>
    <property type="molecule type" value="Genomic_DNA"/>
</dbReference>
<proteinExistence type="predicted"/>